<comment type="caution">
    <text evidence="1">The sequence shown here is derived from an EMBL/GenBank/DDBJ whole genome shotgun (WGS) entry which is preliminary data.</text>
</comment>
<dbReference type="Proteomes" id="UP001159363">
    <property type="component" value="Chromosome 2"/>
</dbReference>
<evidence type="ECO:0000313" key="1">
    <source>
        <dbReference type="EMBL" id="KAJ8892019.1"/>
    </source>
</evidence>
<evidence type="ECO:0000313" key="2">
    <source>
        <dbReference type="Proteomes" id="UP001159363"/>
    </source>
</evidence>
<reference evidence="1 2" key="1">
    <citation type="submission" date="2023-02" db="EMBL/GenBank/DDBJ databases">
        <title>LHISI_Scaffold_Assembly.</title>
        <authorList>
            <person name="Stuart O.P."/>
            <person name="Cleave R."/>
            <person name="Magrath M.J.L."/>
            <person name="Mikheyev A.S."/>
        </authorList>
    </citation>
    <scope>NUCLEOTIDE SEQUENCE [LARGE SCALE GENOMIC DNA]</scope>
    <source>
        <strain evidence="1">Daus_M_001</strain>
        <tissue evidence="1">Leg muscle</tissue>
    </source>
</reference>
<dbReference type="PANTHER" id="PTHR46289:SF14">
    <property type="entry name" value="DUF4371 DOMAIN-CONTAINING PROTEIN"/>
    <property type="match status" value="1"/>
</dbReference>
<dbReference type="PANTHER" id="PTHR46289">
    <property type="entry name" value="52 KDA REPRESSOR OF THE INHIBITOR OF THE PROTEIN KINASE-LIKE PROTEIN-RELATED"/>
    <property type="match status" value="1"/>
</dbReference>
<sequence>MADETPDISFKKQLPICIRYFNTTSYGIQEKFFRFIDVVDVSGENIARTILQELDRLNLDISYCRSQAYDGVSNLSGKFKGFQVCIAKVQLLAIYSHCANHRLNLAISKACSVANIRNAIGVISSVSNFFRESAGRIHKLETEVQDKLYLLKKGKHALKKMCRTRWVEKHDAVLTFLDTLPSPSVVLGTISESFESRVRNVFSFLHAIQSSEFSFSVVVLAEVLGLTLPLARKLQPEYMDVLEAMYLVEATLESLREQHYKSTDTFKKIFKESEKLAMEMGTQINKPRITNLQKNRSNFNSQTVEEYYRTAVNLPFMDLIIN</sequence>
<gene>
    <name evidence="1" type="ORF">PR048_004584</name>
</gene>
<dbReference type="InterPro" id="IPR052958">
    <property type="entry name" value="IFN-induced_PKR_regulator"/>
</dbReference>
<dbReference type="EMBL" id="JARBHB010000002">
    <property type="protein sequence ID" value="KAJ8892019.1"/>
    <property type="molecule type" value="Genomic_DNA"/>
</dbReference>
<accession>A0ABQ9I5V4</accession>
<protein>
    <submittedName>
        <fullName evidence="1">Uncharacterized protein</fullName>
    </submittedName>
</protein>
<name>A0ABQ9I5V4_9NEOP</name>
<proteinExistence type="predicted"/>
<keyword evidence="2" id="KW-1185">Reference proteome</keyword>
<organism evidence="1 2">
    <name type="scientific">Dryococelus australis</name>
    <dbReference type="NCBI Taxonomy" id="614101"/>
    <lineage>
        <taxon>Eukaryota</taxon>
        <taxon>Metazoa</taxon>
        <taxon>Ecdysozoa</taxon>
        <taxon>Arthropoda</taxon>
        <taxon>Hexapoda</taxon>
        <taxon>Insecta</taxon>
        <taxon>Pterygota</taxon>
        <taxon>Neoptera</taxon>
        <taxon>Polyneoptera</taxon>
        <taxon>Phasmatodea</taxon>
        <taxon>Verophasmatodea</taxon>
        <taxon>Anareolatae</taxon>
        <taxon>Phasmatidae</taxon>
        <taxon>Eurycanthinae</taxon>
        <taxon>Dryococelus</taxon>
    </lineage>
</organism>